<dbReference type="Proteomes" id="UP000005631">
    <property type="component" value="Chromosome"/>
</dbReference>
<accession>G8QZY3</accession>
<protein>
    <recommendedName>
        <fullName evidence="3">PorV/PorQ family protein</fullName>
    </recommendedName>
</protein>
<reference evidence="1 2" key="1">
    <citation type="journal article" date="2012" name="Stand. Genomic Sci.">
        <title>Genome sequence of the orange-pigmented seawater bacterium Owenweeksia hongkongensis type strain (UST20020801(T)).</title>
        <authorList>
            <person name="Riedel T."/>
            <person name="Held B."/>
            <person name="Nolan M."/>
            <person name="Lucas S."/>
            <person name="Lapidus A."/>
            <person name="Tice H."/>
            <person name="Del Rio T.G."/>
            <person name="Cheng J.F."/>
            <person name="Han C."/>
            <person name="Tapia R."/>
            <person name="Goodwin L.A."/>
            <person name="Pitluck S."/>
            <person name="Liolios K."/>
            <person name="Mavromatis K."/>
            <person name="Pagani I."/>
            <person name="Ivanova N."/>
            <person name="Mikhailova N."/>
            <person name="Pati A."/>
            <person name="Chen A."/>
            <person name="Palaniappan K."/>
            <person name="Rohde M."/>
            <person name="Tindall B.J."/>
            <person name="Detter J.C."/>
            <person name="Goker M."/>
            <person name="Woyke T."/>
            <person name="Bristow J."/>
            <person name="Eisen J.A."/>
            <person name="Markowitz V."/>
            <person name="Hugenholtz P."/>
            <person name="Klenk H.P."/>
            <person name="Kyrpides N.C."/>
        </authorList>
    </citation>
    <scope>NUCLEOTIDE SEQUENCE</scope>
    <source>
        <strain evidence="2">DSM 17368 / JCM 12287 / NRRL B-23963</strain>
    </source>
</reference>
<evidence type="ECO:0008006" key="3">
    <source>
        <dbReference type="Google" id="ProtNLM"/>
    </source>
</evidence>
<evidence type="ECO:0000313" key="1">
    <source>
        <dbReference type="EMBL" id="AEV32623.1"/>
    </source>
</evidence>
<name>G8QZY3_OWEHD</name>
<organism evidence="1 2">
    <name type="scientific">Owenweeksia hongkongensis (strain DSM 17368 / CIP 108786 / JCM 12287 / NRRL B-23963 / UST20020801)</name>
    <dbReference type="NCBI Taxonomy" id="926562"/>
    <lineage>
        <taxon>Bacteria</taxon>
        <taxon>Pseudomonadati</taxon>
        <taxon>Bacteroidota</taxon>
        <taxon>Flavobacteriia</taxon>
        <taxon>Flavobacteriales</taxon>
        <taxon>Owenweeksiaceae</taxon>
        <taxon>Owenweeksia</taxon>
    </lineage>
</organism>
<sequence>MKHLAPLLFLLPALAFGQARKYSNEFLNIGVDAKAFATSNAVIASVNDVTAAYWNPAGLANITDSWQGAAMHAEYFASIAQYDYIGFAAPIDDKSTIGISFIRFGVDDILNTTELIDNNGDVDYDRISKFSTADYALIGSYARKSEKIENLSYGGNVKIIYRHIGKFASAIGFGFDLGAQYKINKWEFGANLRDVTSTFNAWNINTEELEDVFQQTGNELPTENLELTIPSLLIGVGRQFQLNENYSLRTEVSAAFTFGGRENTLVSADFGNINPNFGVEVGYRNFVFLRGGVGNVVRAKEFTGATYYNVQPNMGIGFKYRGISIDYALSNIGSASGTLYSNIFSVKFNFADFKSS</sequence>
<dbReference type="HOGENOM" id="CLU_063038_0_0_10"/>
<dbReference type="EMBL" id="CP003156">
    <property type="protein sequence ID" value="AEV32623.1"/>
    <property type="molecule type" value="Genomic_DNA"/>
</dbReference>
<dbReference type="AlphaFoldDB" id="G8QZY3"/>
<dbReference type="RefSeq" id="WP_014201979.1">
    <property type="nucleotide sequence ID" value="NC_016599.1"/>
</dbReference>
<dbReference type="Gene3D" id="2.40.160.60">
    <property type="entry name" value="Outer membrane protein transport protein (OMPP1/FadL/TodX)"/>
    <property type="match status" value="1"/>
</dbReference>
<keyword evidence="2" id="KW-1185">Reference proteome</keyword>
<evidence type="ECO:0000313" key="2">
    <source>
        <dbReference type="Proteomes" id="UP000005631"/>
    </source>
</evidence>
<proteinExistence type="predicted"/>
<dbReference type="NCBIfam" id="NF033709">
    <property type="entry name" value="PorV_fam"/>
    <property type="match status" value="1"/>
</dbReference>
<dbReference type="eggNOG" id="COG2067">
    <property type="taxonomic scope" value="Bacteria"/>
</dbReference>
<dbReference type="KEGG" id="oho:Oweho_1635"/>
<dbReference type="PATRIC" id="fig|926562.3.peg.1638"/>
<dbReference type="STRING" id="926562.Oweho_1635"/>
<gene>
    <name evidence="1" type="ordered locus">Oweho_1635</name>
</gene>